<organism evidence="2 3">
    <name type="scientific">Steinernema glaseri</name>
    <dbReference type="NCBI Taxonomy" id="37863"/>
    <lineage>
        <taxon>Eukaryota</taxon>
        <taxon>Metazoa</taxon>
        <taxon>Ecdysozoa</taxon>
        <taxon>Nematoda</taxon>
        <taxon>Chromadorea</taxon>
        <taxon>Rhabditida</taxon>
        <taxon>Tylenchina</taxon>
        <taxon>Panagrolaimomorpha</taxon>
        <taxon>Strongyloidoidea</taxon>
        <taxon>Steinernematidae</taxon>
        <taxon>Steinernema</taxon>
    </lineage>
</organism>
<evidence type="ECO:0000313" key="2">
    <source>
        <dbReference type="Proteomes" id="UP000095287"/>
    </source>
</evidence>
<name>A0A1I7ZK07_9BILA</name>
<reference evidence="3" key="1">
    <citation type="submission" date="2016-11" db="UniProtKB">
        <authorList>
            <consortium name="WormBaseParasite"/>
        </authorList>
    </citation>
    <scope>IDENTIFICATION</scope>
</reference>
<dbReference type="WBParaSite" id="L893_g27065.t1">
    <property type="protein sequence ID" value="L893_g27065.t1"/>
    <property type="gene ID" value="L893_g27065"/>
</dbReference>
<dbReference type="Pfam" id="PF17039">
    <property type="entry name" value="Glyco_tran_10_N"/>
    <property type="match status" value="1"/>
</dbReference>
<dbReference type="AlphaFoldDB" id="A0A1I7ZK07"/>
<evidence type="ECO:0000313" key="3">
    <source>
        <dbReference type="WBParaSite" id="L893_g27065.t1"/>
    </source>
</evidence>
<sequence>MPITQICFRFLENATMVLFHGKGLTTKALPVGNLAEKQIKVFLLLESPLNSGIKEMLPIGNLTEKQIKVFLLLESPLNSGIKDILPSDFFDLTVTYRSDSDIHMPYDSFLRIDASGAKRMNYTTWTQSEVSLSFRKAGK</sequence>
<dbReference type="Proteomes" id="UP000095287">
    <property type="component" value="Unplaced"/>
</dbReference>
<dbReference type="SUPFAM" id="SSF53756">
    <property type="entry name" value="UDP-Glycosyltransferase/glycogen phosphorylase"/>
    <property type="match status" value="1"/>
</dbReference>
<accession>A0A1I7ZK07</accession>
<keyword evidence="2" id="KW-1185">Reference proteome</keyword>
<evidence type="ECO:0000259" key="1">
    <source>
        <dbReference type="Pfam" id="PF17039"/>
    </source>
</evidence>
<dbReference type="InterPro" id="IPR031481">
    <property type="entry name" value="Glyco_tran_10_N"/>
</dbReference>
<feature type="domain" description="Fucosyltransferase N-terminal" evidence="1">
    <location>
        <begin position="63"/>
        <end position="106"/>
    </location>
</feature>
<protein>
    <submittedName>
        <fullName evidence="3">Glyco_tran_10_N domain-containing protein</fullName>
    </submittedName>
</protein>
<proteinExistence type="predicted"/>